<keyword evidence="3" id="KW-0493">Microtubule</keyword>
<reference evidence="7 9" key="1">
    <citation type="submission" date="2009-11" db="EMBL/GenBank/DDBJ databases">
        <title>Annotation of Allomyces macrogynus ATCC 38327.</title>
        <authorList>
            <consortium name="The Broad Institute Genome Sequencing Platform"/>
            <person name="Russ C."/>
            <person name="Cuomo C."/>
            <person name="Burger G."/>
            <person name="Gray M.W."/>
            <person name="Holland P.W.H."/>
            <person name="King N."/>
            <person name="Lang F.B.F."/>
            <person name="Roger A.J."/>
            <person name="Ruiz-Trillo I."/>
            <person name="Young S.K."/>
            <person name="Zeng Q."/>
            <person name="Gargeya S."/>
            <person name="Fitzgerald M."/>
            <person name="Haas B."/>
            <person name="Abouelleil A."/>
            <person name="Alvarado L."/>
            <person name="Arachchi H.M."/>
            <person name="Berlin A."/>
            <person name="Chapman S.B."/>
            <person name="Gearin G."/>
            <person name="Goldberg J."/>
            <person name="Griggs A."/>
            <person name="Gujja S."/>
            <person name="Hansen M."/>
            <person name="Heiman D."/>
            <person name="Howarth C."/>
            <person name="Larimer J."/>
            <person name="Lui A."/>
            <person name="MacDonald P.J.P."/>
            <person name="McCowen C."/>
            <person name="Montmayeur A."/>
            <person name="Murphy C."/>
            <person name="Neiman D."/>
            <person name="Pearson M."/>
            <person name="Priest M."/>
            <person name="Roberts A."/>
            <person name="Saif S."/>
            <person name="Shea T."/>
            <person name="Sisk P."/>
            <person name="Stolte C."/>
            <person name="Sykes S."/>
            <person name="Wortman J."/>
            <person name="Nusbaum C."/>
            <person name="Birren B."/>
        </authorList>
    </citation>
    <scope>NUCLEOTIDE SEQUENCE [LARGE SCALE GENOMIC DNA]</scope>
    <source>
        <strain evidence="7 9">ATCC 38327</strain>
    </source>
</reference>
<dbReference type="VEuPathDB" id="FungiDB:AMAG_15723"/>
<evidence type="ECO:0000313" key="8">
    <source>
        <dbReference type="EMBL" id="KNE71506.1"/>
    </source>
</evidence>
<dbReference type="Pfam" id="PF03645">
    <property type="entry name" value="Tctex-1"/>
    <property type="match status" value="1"/>
</dbReference>
<dbReference type="AlphaFoldDB" id="A0A0L0S5E6"/>
<dbReference type="STRING" id="578462.A0A0L0S5E6"/>
<keyword evidence="5" id="KW-0505">Motor protein</keyword>
<dbReference type="EMBL" id="GG745332">
    <property type="protein sequence ID" value="KNE57680.1"/>
    <property type="molecule type" value="Genomic_DNA"/>
</dbReference>
<dbReference type="GO" id="GO:0045505">
    <property type="term" value="F:dynein intermediate chain binding"/>
    <property type="evidence" value="ECO:0007669"/>
    <property type="project" value="TreeGrafter"/>
</dbReference>
<gene>
    <name evidence="7" type="ORF">AMAG_04540</name>
    <name evidence="8" type="ORF">AMAG_15723</name>
</gene>
<keyword evidence="9" id="KW-1185">Reference proteome</keyword>
<dbReference type="CDD" id="cd21455">
    <property type="entry name" value="DLC-like_DYNLT1_DYNLT3"/>
    <property type="match status" value="1"/>
</dbReference>
<keyword evidence="4" id="KW-0243">Dynein</keyword>
<dbReference type="GO" id="GO:0005737">
    <property type="term" value="C:cytoplasm"/>
    <property type="evidence" value="ECO:0007669"/>
    <property type="project" value="TreeGrafter"/>
</dbReference>
<dbReference type="InterPro" id="IPR038586">
    <property type="entry name" value="Tctex-1-like_sf"/>
</dbReference>
<evidence type="ECO:0000256" key="5">
    <source>
        <dbReference type="ARBA" id="ARBA00023175"/>
    </source>
</evidence>
<dbReference type="PANTHER" id="PTHR21255:SF4">
    <property type="entry name" value="DYNEIN LIGHT CHAIN TCTEX-TYPE"/>
    <property type="match status" value="1"/>
</dbReference>
<dbReference type="GO" id="GO:0007018">
    <property type="term" value="P:microtubule-based movement"/>
    <property type="evidence" value="ECO:0007669"/>
    <property type="project" value="TreeGrafter"/>
</dbReference>
<dbReference type="GO" id="GO:0005874">
    <property type="term" value="C:microtubule"/>
    <property type="evidence" value="ECO:0007669"/>
    <property type="project" value="UniProtKB-KW"/>
</dbReference>
<dbReference type="Gene3D" id="3.30.1140.40">
    <property type="entry name" value="Tctex-1"/>
    <property type="match status" value="1"/>
</dbReference>
<dbReference type="FunFam" id="3.30.1140.40:FF:000001">
    <property type="entry name" value="Dynein light chain Tctex-type 1"/>
    <property type="match status" value="1"/>
</dbReference>
<dbReference type="InterPro" id="IPR005334">
    <property type="entry name" value="Tctex-1-like"/>
</dbReference>
<dbReference type="EMBL" id="GG745372">
    <property type="protein sequence ID" value="KNE71506.1"/>
    <property type="molecule type" value="Genomic_DNA"/>
</dbReference>
<dbReference type="OMA" id="VNQWTSA"/>
<dbReference type="PANTHER" id="PTHR21255">
    <property type="entry name" value="T-COMPLEX-ASSOCIATED-TESTIS-EXPRESSED 1/ DYNEIN LIGHT CHAIN"/>
    <property type="match status" value="1"/>
</dbReference>
<evidence type="ECO:0000256" key="1">
    <source>
        <dbReference type="ARBA" id="ARBA00004245"/>
    </source>
</evidence>
<dbReference type="Proteomes" id="UP000054350">
    <property type="component" value="Unassembled WGS sequence"/>
</dbReference>
<accession>A0A0L0S5E6</accession>
<evidence type="ECO:0000256" key="2">
    <source>
        <dbReference type="ARBA" id="ARBA00022490"/>
    </source>
</evidence>
<dbReference type="OrthoDB" id="10059120at2759"/>
<dbReference type="GO" id="GO:0005868">
    <property type="term" value="C:cytoplasmic dynein complex"/>
    <property type="evidence" value="ECO:0007669"/>
    <property type="project" value="TreeGrafter"/>
</dbReference>
<comment type="subcellular location">
    <subcellularLocation>
        <location evidence="1">Cytoplasm</location>
        <location evidence="1">Cytoskeleton</location>
    </subcellularLocation>
</comment>
<dbReference type="VEuPathDB" id="FungiDB:AMAG_04540"/>
<evidence type="ECO:0000313" key="9">
    <source>
        <dbReference type="Proteomes" id="UP000054350"/>
    </source>
</evidence>
<organism evidence="7 9">
    <name type="scientific">Allomyces macrogynus (strain ATCC 38327)</name>
    <name type="common">Allomyces javanicus var. macrogynus</name>
    <dbReference type="NCBI Taxonomy" id="578462"/>
    <lineage>
        <taxon>Eukaryota</taxon>
        <taxon>Fungi</taxon>
        <taxon>Fungi incertae sedis</taxon>
        <taxon>Blastocladiomycota</taxon>
        <taxon>Blastocladiomycetes</taxon>
        <taxon>Blastocladiales</taxon>
        <taxon>Blastocladiaceae</taxon>
        <taxon>Allomyces</taxon>
    </lineage>
</organism>
<keyword evidence="2" id="KW-0963">Cytoplasm</keyword>
<evidence type="ECO:0000313" key="7">
    <source>
        <dbReference type="EMBL" id="KNE57680.1"/>
    </source>
</evidence>
<proteinExistence type="predicted"/>
<reference evidence="9" key="2">
    <citation type="submission" date="2009-11" db="EMBL/GenBank/DDBJ databases">
        <title>The Genome Sequence of Allomyces macrogynus strain ATCC 38327.</title>
        <authorList>
            <consortium name="The Broad Institute Genome Sequencing Platform"/>
            <person name="Russ C."/>
            <person name="Cuomo C."/>
            <person name="Shea T."/>
            <person name="Young S.K."/>
            <person name="Zeng Q."/>
            <person name="Koehrsen M."/>
            <person name="Haas B."/>
            <person name="Borodovsky M."/>
            <person name="Guigo R."/>
            <person name="Alvarado L."/>
            <person name="Berlin A."/>
            <person name="Borenstein D."/>
            <person name="Chen Z."/>
            <person name="Engels R."/>
            <person name="Freedman E."/>
            <person name="Gellesch M."/>
            <person name="Goldberg J."/>
            <person name="Griggs A."/>
            <person name="Gujja S."/>
            <person name="Heiman D."/>
            <person name="Hepburn T."/>
            <person name="Howarth C."/>
            <person name="Jen D."/>
            <person name="Larson L."/>
            <person name="Lewis B."/>
            <person name="Mehta T."/>
            <person name="Park D."/>
            <person name="Pearson M."/>
            <person name="Roberts A."/>
            <person name="Saif S."/>
            <person name="Shenoy N."/>
            <person name="Sisk P."/>
            <person name="Stolte C."/>
            <person name="Sykes S."/>
            <person name="Walk T."/>
            <person name="White J."/>
            <person name="Yandava C."/>
            <person name="Burger G."/>
            <person name="Gray M.W."/>
            <person name="Holland P.W.H."/>
            <person name="King N."/>
            <person name="Lang F.B.F."/>
            <person name="Roger A.J."/>
            <person name="Ruiz-Trillo I."/>
            <person name="Lander E."/>
            <person name="Nusbaum C."/>
        </authorList>
    </citation>
    <scope>NUCLEOTIDE SEQUENCE [LARGE SCALE GENOMIC DNA]</scope>
    <source>
        <strain evidence="9">ATCC 38327</strain>
    </source>
</reference>
<sequence length="113" mass="12726">MEEFRDPADKAFVADEVTAIIKETIEATIQNNPYHHQKVGQWNTNIVEQCLKKLAALNKPFKYIVTCVIMQKNGAGLHCANSCYWDTSSDGSATYRYESKTMYAIVNVFGLAI</sequence>
<evidence type="ECO:0000256" key="6">
    <source>
        <dbReference type="ARBA" id="ARBA00023212"/>
    </source>
</evidence>
<evidence type="ECO:0008006" key="10">
    <source>
        <dbReference type="Google" id="ProtNLM"/>
    </source>
</evidence>
<protein>
    <recommendedName>
        <fullName evidence="10">Dynein light chain Tctex-type 1</fullName>
    </recommendedName>
</protein>
<name>A0A0L0S5E6_ALLM3</name>
<keyword evidence="6" id="KW-0206">Cytoskeleton</keyword>
<evidence type="ECO:0000256" key="4">
    <source>
        <dbReference type="ARBA" id="ARBA00023017"/>
    </source>
</evidence>
<dbReference type="eggNOG" id="KOG4081">
    <property type="taxonomic scope" value="Eukaryota"/>
</dbReference>
<evidence type="ECO:0000256" key="3">
    <source>
        <dbReference type="ARBA" id="ARBA00022701"/>
    </source>
</evidence>